<evidence type="ECO:0000313" key="2">
    <source>
        <dbReference type="Proteomes" id="UP000826656"/>
    </source>
</evidence>
<proteinExistence type="predicted"/>
<dbReference type="EMBL" id="JAIVGD010000018">
    <property type="protein sequence ID" value="KAH0754554.1"/>
    <property type="molecule type" value="Genomic_DNA"/>
</dbReference>
<evidence type="ECO:0008006" key="3">
    <source>
        <dbReference type="Google" id="ProtNLM"/>
    </source>
</evidence>
<evidence type="ECO:0000313" key="1">
    <source>
        <dbReference type="EMBL" id="KAH0754554.1"/>
    </source>
</evidence>
<organism evidence="1 2">
    <name type="scientific">Solanum tuberosum</name>
    <name type="common">Potato</name>
    <dbReference type="NCBI Taxonomy" id="4113"/>
    <lineage>
        <taxon>Eukaryota</taxon>
        <taxon>Viridiplantae</taxon>
        <taxon>Streptophyta</taxon>
        <taxon>Embryophyta</taxon>
        <taxon>Tracheophyta</taxon>
        <taxon>Spermatophyta</taxon>
        <taxon>Magnoliopsida</taxon>
        <taxon>eudicotyledons</taxon>
        <taxon>Gunneridae</taxon>
        <taxon>Pentapetalae</taxon>
        <taxon>asterids</taxon>
        <taxon>lamiids</taxon>
        <taxon>Solanales</taxon>
        <taxon>Solanaceae</taxon>
        <taxon>Solanoideae</taxon>
        <taxon>Solaneae</taxon>
        <taxon>Solanum</taxon>
    </lineage>
</organism>
<keyword evidence="2" id="KW-1185">Reference proteome</keyword>
<reference evidence="1 2" key="1">
    <citation type="journal article" date="2021" name="bioRxiv">
        <title>Chromosome-scale and haplotype-resolved genome assembly of a tetraploid potato cultivar.</title>
        <authorList>
            <person name="Sun H."/>
            <person name="Jiao W.-B."/>
            <person name="Krause K."/>
            <person name="Campoy J.A."/>
            <person name="Goel M."/>
            <person name="Folz-Donahue K."/>
            <person name="Kukat C."/>
            <person name="Huettel B."/>
            <person name="Schneeberger K."/>
        </authorList>
    </citation>
    <scope>NUCLEOTIDE SEQUENCE [LARGE SCALE GENOMIC DNA]</scope>
    <source>
        <strain evidence="1">SolTubOtavaFocal</strain>
        <tissue evidence="1">Leaves</tissue>
    </source>
</reference>
<dbReference type="PANTHER" id="PTHR37610">
    <property type="entry name" value="CCHC-TYPE DOMAIN-CONTAINING PROTEIN"/>
    <property type="match status" value="1"/>
</dbReference>
<accession>A0ABQ7UTL3</accession>
<comment type="caution">
    <text evidence="1">The sequence shown here is derived from an EMBL/GenBank/DDBJ whole genome shotgun (WGS) entry which is preliminary data.</text>
</comment>
<protein>
    <recommendedName>
        <fullName evidence="3">Retrotransposon gag domain-containing protein</fullName>
    </recommendedName>
</protein>
<dbReference type="PANTHER" id="PTHR37610:SF78">
    <property type="entry name" value="GAG-POLYPEPTIDE OF LTR COPIA-TYPE-RELATED"/>
    <property type="match status" value="1"/>
</dbReference>
<name>A0ABQ7UTL3_SOLTU</name>
<gene>
    <name evidence="1" type="ORF">KY290_024824</name>
</gene>
<sequence length="123" mass="14098">MTIALQAKRKLGFVTGACRKESVRHEHHEHWETNNALVLSMIMNTVTPSLLSGIVYALNAFSVFEDLKERFDGVNRMWISQFHREINRIIQGTNFAAEYFTRLKELLSEFDALVPSPDCGRGK</sequence>
<dbReference type="Proteomes" id="UP000826656">
    <property type="component" value="Unassembled WGS sequence"/>
</dbReference>